<feature type="non-terminal residue" evidence="2">
    <location>
        <position position="169"/>
    </location>
</feature>
<accession>A0A6J4Q557</accession>
<feature type="region of interest" description="Disordered" evidence="1">
    <location>
        <begin position="96"/>
        <end position="169"/>
    </location>
</feature>
<dbReference type="AlphaFoldDB" id="A0A6J4Q557"/>
<evidence type="ECO:0000313" key="2">
    <source>
        <dbReference type="EMBL" id="CAA9428539.1"/>
    </source>
</evidence>
<protein>
    <submittedName>
        <fullName evidence="2">Uncharacterized protein</fullName>
    </submittedName>
</protein>
<proteinExistence type="predicted"/>
<feature type="compositionally biased region" description="Low complexity" evidence="1">
    <location>
        <begin position="104"/>
        <end position="125"/>
    </location>
</feature>
<evidence type="ECO:0000256" key="1">
    <source>
        <dbReference type="SAM" id="MobiDB-lite"/>
    </source>
</evidence>
<gene>
    <name evidence="2" type="ORF">AVDCRST_MAG51-2490</name>
</gene>
<name>A0A6J4Q557_9BURK</name>
<reference evidence="2" key="1">
    <citation type="submission" date="2020-02" db="EMBL/GenBank/DDBJ databases">
        <authorList>
            <person name="Meier V. D."/>
        </authorList>
    </citation>
    <scope>NUCLEOTIDE SEQUENCE</scope>
    <source>
        <strain evidence="2">AVDCRST_MAG51</strain>
    </source>
</reference>
<dbReference type="EMBL" id="CADCUX010000530">
    <property type="protein sequence ID" value="CAA9428539.1"/>
    <property type="molecule type" value="Genomic_DNA"/>
</dbReference>
<feature type="non-terminal residue" evidence="2">
    <location>
        <position position="1"/>
    </location>
</feature>
<organism evidence="2">
    <name type="scientific">uncultured Ramlibacter sp</name>
    <dbReference type="NCBI Taxonomy" id="260755"/>
    <lineage>
        <taxon>Bacteria</taxon>
        <taxon>Pseudomonadati</taxon>
        <taxon>Pseudomonadota</taxon>
        <taxon>Betaproteobacteria</taxon>
        <taxon>Burkholderiales</taxon>
        <taxon>Comamonadaceae</taxon>
        <taxon>Ramlibacter</taxon>
        <taxon>environmental samples</taxon>
    </lineage>
</organism>
<feature type="compositionally biased region" description="Basic residues" evidence="1">
    <location>
        <begin position="129"/>
        <end position="154"/>
    </location>
</feature>
<sequence length="169" mass="18010">RRPGRFPASAHRRRAGAGPVGAVAAAARVAAVLRRVPAARDHGGSRALVAGALLRRRAQRHQPAGGRPAGDRRCALLGRADAVAGVLHGLRRRAACRPARPRLSRAPACHQRAGAGRQRGAQRGPGRVRGQRRAARALDARRHRTGRPGRRLHRDRMGDASTARSAPCL</sequence>